<dbReference type="InterPro" id="IPR003825">
    <property type="entry name" value="Colicin-V_CvpA"/>
</dbReference>
<dbReference type="PANTHER" id="PTHR36926">
    <property type="entry name" value="COLICIN V PRODUCTION PROTEIN"/>
    <property type="match status" value="1"/>
</dbReference>
<dbReference type="STRING" id="887898.HMPREF0551_1090"/>
<dbReference type="RefSeq" id="WP_005673314.1">
    <property type="nucleotide sequence ID" value="NZ_CP146288.1"/>
</dbReference>
<dbReference type="eggNOG" id="COG1286">
    <property type="taxonomic scope" value="Bacteria"/>
</dbReference>
<name>E7RWM8_9BURK</name>
<keyword evidence="2 5" id="KW-0812">Transmembrane</keyword>
<evidence type="ECO:0000256" key="5">
    <source>
        <dbReference type="SAM" id="Phobius"/>
    </source>
</evidence>
<protein>
    <submittedName>
        <fullName evidence="6">CvpA family protein</fullName>
    </submittedName>
</protein>
<dbReference type="EMBL" id="AEQP01000004">
    <property type="protein sequence ID" value="EFV95132.1"/>
    <property type="molecule type" value="Genomic_DNA"/>
</dbReference>
<evidence type="ECO:0000256" key="2">
    <source>
        <dbReference type="ARBA" id="ARBA00022692"/>
    </source>
</evidence>
<dbReference type="AlphaFoldDB" id="E7RWM8"/>
<feature type="transmembrane region" description="Helical" evidence="5">
    <location>
        <begin position="38"/>
        <end position="60"/>
    </location>
</feature>
<evidence type="ECO:0000313" key="6">
    <source>
        <dbReference type="EMBL" id="EFV95132.1"/>
    </source>
</evidence>
<reference evidence="6 7" key="1">
    <citation type="submission" date="2010-12" db="EMBL/GenBank/DDBJ databases">
        <authorList>
            <person name="Muzny D."/>
            <person name="Qin X."/>
            <person name="Deng J."/>
            <person name="Jiang H."/>
            <person name="Liu Y."/>
            <person name="Qu J."/>
            <person name="Song X.-Z."/>
            <person name="Zhang L."/>
            <person name="Thornton R."/>
            <person name="Coyle M."/>
            <person name="Francisco L."/>
            <person name="Jackson L."/>
            <person name="Javaid M."/>
            <person name="Korchina V."/>
            <person name="Kovar C."/>
            <person name="Mata R."/>
            <person name="Mathew T."/>
            <person name="Ngo R."/>
            <person name="Nguyen L."/>
            <person name="Nguyen N."/>
            <person name="Okwuonu G."/>
            <person name="Ongeri F."/>
            <person name="Pham C."/>
            <person name="Simmons D."/>
            <person name="Wilczek-Boney K."/>
            <person name="Hale W."/>
            <person name="Jakkamsetti A."/>
            <person name="Pham P."/>
            <person name="Ruth R."/>
            <person name="San Lucas F."/>
            <person name="Warren J."/>
            <person name="Zhang J."/>
            <person name="Zhao Z."/>
            <person name="Zhou C."/>
            <person name="Zhu D."/>
            <person name="Lee S."/>
            <person name="Bess C."/>
            <person name="Blankenburg K."/>
            <person name="Forbes L."/>
            <person name="Fu Q."/>
            <person name="Gubbala S."/>
            <person name="Hirani K."/>
            <person name="Jayaseelan J.C."/>
            <person name="Lara F."/>
            <person name="Munidasa M."/>
            <person name="Palculict T."/>
            <person name="Patil S."/>
            <person name="Pu L.-L."/>
            <person name="Saada N."/>
            <person name="Tang L."/>
            <person name="Weissenberger G."/>
            <person name="Zhu Y."/>
            <person name="Hemphill L."/>
            <person name="Shang Y."/>
            <person name="Youmans B."/>
            <person name="Ayvaz T."/>
            <person name="Ross M."/>
            <person name="Santibanez J."/>
            <person name="Aqrawi P."/>
            <person name="Gross S."/>
            <person name="Joshi V."/>
            <person name="Fowler G."/>
            <person name="Nazareth L."/>
            <person name="Reid J."/>
            <person name="Worley K."/>
            <person name="Petrosino J."/>
            <person name="Highlander S."/>
            <person name="Gibbs R."/>
        </authorList>
    </citation>
    <scope>NUCLEOTIDE SEQUENCE [LARGE SCALE GENOMIC DNA]</scope>
    <source>
        <strain evidence="6 7">ATCC 51599</strain>
    </source>
</reference>
<evidence type="ECO:0000256" key="3">
    <source>
        <dbReference type="ARBA" id="ARBA00022989"/>
    </source>
</evidence>
<dbReference type="InterPro" id="IPR052719">
    <property type="entry name" value="CvpA-like"/>
</dbReference>
<evidence type="ECO:0000313" key="7">
    <source>
        <dbReference type="Proteomes" id="UP000011021"/>
    </source>
</evidence>
<gene>
    <name evidence="6" type="primary">cvpA</name>
    <name evidence="6" type="ORF">HMPREF0551_1090</name>
</gene>
<feature type="transmembrane region" description="Helical" evidence="5">
    <location>
        <begin position="66"/>
        <end position="85"/>
    </location>
</feature>
<evidence type="ECO:0000256" key="1">
    <source>
        <dbReference type="ARBA" id="ARBA00004141"/>
    </source>
</evidence>
<organism evidence="6 7">
    <name type="scientific">Lautropia mirabilis ATCC 51599</name>
    <dbReference type="NCBI Taxonomy" id="887898"/>
    <lineage>
        <taxon>Bacteria</taxon>
        <taxon>Pseudomonadati</taxon>
        <taxon>Pseudomonadota</taxon>
        <taxon>Betaproteobacteria</taxon>
        <taxon>Burkholderiales</taxon>
        <taxon>Burkholderiaceae</taxon>
        <taxon>Lautropia</taxon>
    </lineage>
</organism>
<evidence type="ECO:0000256" key="4">
    <source>
        <dbReference type="ARBA" id="ARBA00023136"/>
    </source>
</evidence>
<dbReference type="GO" id="GO:0009403">
    <property type="term" value="P:toxin biosynthetic process"/>
    <property type="evidence" value="ECO:0007669"/>
    <property type="project" value="InterPro"/>
</dbReference>
<feature type="transmembrane region" description="Helical" evidence="5">
    <location>
        <begin position="106"/>
        <end position="128"/>
    </location>
</feature>
<dbReference type="GO" id="GO:0016020">
    <property type="term" value="C:membrane"/>
    <property type="evidence" value="ECO:0007669"/>
    <property type="project" value="UniProtKB-SubCell"/>
</dbReference>
<dbReference type="Pfam" id="PF02674">
    <property type="entry name" value="Colicin_V"/>
    <property type="match status" value="1"/>
</dbReference>
<comment type="subcellular location">
    <subcellularLocation>
        <location evidence="1">Membrane</location>
        <topology evidence="1">Multi-pass membrane protein</topology>
    </subcellularLocation>
</comment>
<dbReference type="PANTHER" id="PTHR36926:SF1">
    <property type="entry name" value="COLICIN V PRODUCTION PROTEIN"/>
    <property type="match status" value="1"/>
</dbReference>
<proteinExistence type="predicted"/>
<keyword evidence="3 5" id="KW-1133">Transmembrane helix</keyword>
<keyword evidence="7" id="KW-1185">Reference proteome</keyword>
<feature type="transmembrane region" description="Helical" evidence="5">
    <location>
        <begin position="13"/>
        <end position="31"/>
    </location>
</feature>
<sequence>MSTWFASATLWDWAIGLVAVLSILMGLWRGFVRTAFGLAAWVLAFLFTAPVSALVAPWVASFSMPTLVLQVIVFLVLFVLCRFVGAMVSRAMRAIGLGGLDRFFGALLGAARAAVIITVVAMACVVAMKQGVPLDLSWQDAHARPLLDGMVEAGFRYLGQFQPQP</sequence>
<dbReference type="HOGENOM" id="CLU_092720_2_2_4"/>
<dbReference type="Proteomes" id="UP000011021">
    <property type="component" value="Unassembled WGS sequence"/>
</dbReference>
<comment type="caution">
    <text evidence="6">The sequence shown here is derived from an EMBL/GenBank/DDBJ whole genome shotgun (WGS) entry which is preliminary data.</text>
</comment>
<accession>E7RWM8</accession>
<keyword evidence="4 5" id="KW-0472">Membrane</keyword>